<protein>
    <submittedName>
        <fullName evidence="1">1104_t:CDS:1</fullName>
    </submittedName>
</protein>
<gene>
    <name evidence="1" type="ORF">SCALOS_LOCUS8262</name>
</gene>
<reference evidence="1" key="1">
    <citation type="submission" date="2021-06" db="EMBL/GenBank/DDBJ databases">
        <authorList>
            <person name="Kallberg Y."/>
            <person name="Tangrot J."/>
            <person name="Rosling A."/>
        </authorList>
    </citation>
    <scope>NUCLEOTIDE SEQUENCE</scope>
    <source>
        <strain evidence="1">AU212A</strain>
    </source>
</reference>
<proteinExistence type="predicted"/>
<feature type="non-terminal residue" evidence="1">
    <location>
        <position position="1"/>
    </location>
</feature>
<dbReference type="Proteomes" id="UP000789860">
    <property type="component" value="Unassembled WGS sequence"/>
</dbReference>
<organism evidence="1 2">
    <name type="scientific">Scutellospora calospora</name>
    <dbReference type="NCBI Taxonomy" id="85575"/>
    <lineage>
        <taxon>Eukaryota</taxon>
        <taxon>Fungi</taxon>
        <taxon>Fungi incertae sedis</taxon>
        <taxon>Mucoromycota</taxon>
        <taxon>Glomeromycotina</taxon>
        <taxon>Glomeromycetes</taxon>
        <taxon>Diversisporales</taxon>
        <taxon>Gigasporaceae</taxon>
        <taxon>Scutellospora</taxon>
    </lineage>
</organism>
<comment type="caution">
    <text evidence="1">The sequence shown here is derived from an EMBL/GenBank/DDBJ whole genome shotgun (WGS) entry which is preliminary data.</text>
</comment>
<dbReference type="EMBL" id="CAJVPM010021268">
    <property type="protein sequence ID" value="CAG8639289.1"/>
    <property type="molecule type" value="Genomic_DNA"/>
</dbReference>
<evidence type="ECO:0000313" key="2">
    <source>
        <dbReference type="Proteomes" id="UP000789860"/>
    </source>
</evidence>
<accession>A0ACA9N729</accession>
<evidence type="ECO:0000313" key="1">
    <source>
        <dbReference type="EMBL" id="CAG8639289.1"/>
    </source>
</evidence>
<sequence>ITDDRNQETLKRIIKKHVKRNSIIHTDSWKGYYHLESLGYIHKRVNHSRKRLQGRIHSNSIEG</sequence>
<feature type="non-terminal residue" evidence="1">
    <location>
        <position position="63"/>
    </location>
</feature>
<keyword evidence="2" id="KW-1185">Reference proteome</keyword>
<name>A0ACA9N729_9GLOM</name>